<reference evidence="3 5" key="2">
    <citation type="journal article" date="2013" name="Nature">
        <title>Insights into bilaterian evolution from three spiralian genomes.</title>
        <authorList>
            <person name="Simakov O."/>
            <person name="Marletaz F."/>
            <person name="Cho S.J."/>
            <person name="Edsinger-Gonzales E."/>
            <person name="Havlak P."/>
            <person name="Hellsten U."/>
            <person name="Kuo D.H."/>
            <person name="Larsson T."/>
            <person name="Lv J."/>
            <person name="Arendt D."/>
            <person name="Savage R."/>
            <person name="Osoegawa K."/>
            <person name="de Jong P."/>
            <person name="Grimwood J."/>
            <person name="Chapman J.A."/>
            <person name="Shapiro H."/>
            <person name="Aerts A."/>
            <person name="Otillar R.P."/>
            <person name="Terry A.Y."/>
            <person name="Boore J.L."/>
            <person name="Grigoriev I.V."/>
            <person name="Lindberg D.R."/>
            <person name="Seaver E.C."/>
            <person name="Weisblat D.A."/>
            <person name="Putnam N.H."/>
            <person name="Rokhsar D.S."/>
        </authorList>
    </citation>
    <scope>NUCLEOTIDE SEQUENCE</scope>
    <source>
        <strain evidence="3 5">I ESC-2004</strain>
    </source>
</reference>
<evidence type="ECO:0000256" key="1">
    <source>
        <dbReference type="SAM" id="MobiDB-lite"/>
    </source>
</evidence>
<dbReference type="OMA" id="RTIRMET"/>
<evidence type="ECO:0000313" key="3">
    <source>
        <dbReference type="EMBL" id="ELT98638.1"/>
    </source>
</evidence>
<dbReference type="AlphaFoldDB" id="R7TXI2"/>
<accession>R7TXI2</accession>
<dbReference type="InterPro" id="IPR036691">
    <property type="entry name" value="Endo/exonu/phosph_ase_sf"/>
</dbReference>
<protein>
    <recommendedName>
        <fullName evidence="2">Endonuclease/exonuclease/phosphatase domain-containing protein</fullName>
    </recommendedName>
</protein>
<keyword evidence="5" id="KW-1185">Reference proteome</keyword>
<sequence length="470" mass="52511">MLQELINDNGIELLTITETWLREGDDAVVAELCSPGFVPLTRNRPQHMGSRGGDLAIIISKEIPVEVTIIAETTHETFEALTVKVNGKRRLLIVLIYRPSPNPKNNYTTARFLDEIDEYLTSLFIQHRNDIIICGDFNLHWNCQNDSHVETFRNLLDTLDMSQHTNKPTHQICNTLDLLITIRDASERVRNVHVDDVAISDHSLITFTSRRIQQQSVLKKCRKLKRMNMSDFTTILVRNLSALIQDCMNTQQLENLIYQYNQAMKSSLDTHVPITEIRLKEERMPKGRTTSTSGRVSRKVAKAPLPEKLSTRQASRKAAKAQPESDLDVLADKVCVKVLDRLANHFAPAPTPTNTLTTPAPVQAELSNIELPAPASMAASSLLGELPSSPNEVALLSAPLGVHVAPEVRQKILQGKFVELHLLLPNKPMDNPKSDAKQARPNLSIGEFMTGFHTLAAIRTEKFPLEAPAC</sequence>
<name>R7TXI2_CAPTE</name>
<dbReference type="PANTHER" id="PTHR46670:SF3">
    <property type="entry name" value="ENDONUCLEASE_EXONUCLEASE_PHOSPHATASE DOMAIN-CONTAINING PROTEIN"/>
    <property type="match status" value="1"/>
</dbReference>
<dbReference type="EMBL" id="KB307685">
    <property type="protein sequence ID" value="ELT98638.1"/>
    <property type="molecule type" value="Genomic_DNA"/>
</dbReference>
<proteinExistence type="predicted"/>
<dbReference type="OrthoDB" id="10072198at2759"/>
<dbReference type="GO" id="GO:0003824">
    <property type="term" value="F:catalytic activity"/>
    <property type="evidence" value="ECO:0007669"/>
    <property type="project" value="InterPro"/>
</dbReference>
<dbReference type="InterPro" id="IPR005135">
    <property type="entry name" value="Endo/exonuclease/phosphatase"/>
</dbReference>
<dbReference type="Proteomes" id="UP000014760">
    <property type="component" value="Unassembled WGS sequence"/>
</dbReference>
<evidence type="ECO:0000313" key="5">
    <source>
        <dbReference type="Proteomes" id="UP000014760"/>
    </source>
</evidence>
<dbReference type="Gene3D" id="3.60.10.10">
    <property type="entry name" value="Endonuclease/exonuclease/phosphatase"/>
    <property type="match status" value="1"/>
</dbReference>
<feature type="domain" description="Endonuclease/exonuclease/phosphatase" evidence="2">
    <location>
        <begin position="2"/>
        <end position="202"/>
    </location>
</feature>
<organism evidence="3">
    <name type="scientific">Capitella teleta</name>
    <name type="common">Polychaete worm</name>
    <dbReference type="NCBI Taxonomy" id="283909"/>
    <lineage>
        <taxon>Eukaryota</taxon>
        <taxon>Metazoa</taxon>
        <taxon>Spiralia</taxon>
        <taxon>Lophotrochozoa</taxon>
        <taxon>Annelida</taxon>
        <taxon>Polychaeta</taxon>
        <taxon>Sedentaria</taxon>
        <taxon>Scolecida</taxon>
        <taxon>Capitellidae</taxon>
        <taxon>Capitella</taxon>
    </lineage>
</organism>
<dbReference type="PANTHER" id="PTHR46670">
    <property type="entry name" value="ENDO/EXONUCLEASE/PHOSPHATASE DOMAIN-CONTAINING PROTEIN"/>
    <property type="match status" value="1"/>
</dbReference>
<feature type="region of interest" description="Disordered" evidence="1">
    <location>
        <begin position="285"/>
        <end position="322"/>
    </location>
</feature>
<reference evidence="4" key="3">
    <citation type="submission" date="2015-06" db="UniProtKB">
        <authorList>
            <consortium name="EnsemblMetazoa"/>
        </authorList>
    </citation>
    <scope>IDENTIFICATION</scope>
</reference>
<gene>
    <name evidence="3" type="ORF">CAPTEDRAFT_196529</name>
</gene>
<evidence type="ECO:0000259" key="2">
    <source>
        <dbReference type="Pfam" id="PF03372"/>
    </source>
</evidence>
<evidence type="ECO:0000313" key="4">
    <source>
        <dbReference type="EnsemblMetazoa" id="CapteP196529"/>
    </source>
</evidence>
<reference evidence="5" key="1">
    <citation type="submission" date="2012-12" db="EMBL/GenBank/DDBJ databases">
        <authorList>
            <person name="Hellsten U."/>
            <person name="Grimwood J."/>
            <person name="Chapman J.A."/>
            <person name="Shapiro H."/>
            <person name="Aerts A."/>
            <person name="Otillar R.P."/>
            <person name="Terry A.Y."/>
            <person name="Boore J.L."/>
            <person name="Simakov O."/>
            <person name="Marletaz F."/>
            <person name="Cho S.-J."/>
            <person name="Edsinger-Gonzales E."/>
            <person name="Havlak P."/>
            <person name="Kuo D.-H."/>
            <person name="Larsson T."/>
            <person name="Lv J."/>
            <person name="Arendt D."/>
            <person name="Savage R."/>
            <person name="Osoegawa K."/>
            <person name="de Jong P."/>
            <person name="Lindberg D.R."/>
            <person name="Seaver E.C."/>
            <person name="Weisblat D.A."/>
            <person name="Putnam N.H."/>
            <person name="Grigoriev I.V."/>
            <person name="Rokhsar D.S."/>
        </authorList>
    </citation>
    <scope>NUCLEOTIDE SEQUENCE</scope>
    <source>
        <strain evidence="5">I ESC-2004</strain>
    </source>
</reference>
<dbReference type="EMBL" id="AMQN01010379">
    <property type="status" value="NOT_ANNOTATED_CDS"/>
    <property type="molecule type" value="Genomic_DNA"/>
</dbReference>
<dbReference type="SUPFAM" id="SSF56219">
    <property type="entry name" value="DNase I-like"/>
    <property type="match status" value="1"/>
</dbReference>
<dbReference type="HOGENOM" id="CLU_581724_0_0_1"/>
<dbReference type="Pfam" id="PF03372">
    <property type="entry name" value="Exo_endo_phos"/>
    <property type="match status" value="1"/>
</dbReference>
<dbReference type="EnsemblMetazoa" id="CapteT196529">
    <property type="protein sequence ID" value="CapteP196529"/>
    <property type="gene ID" value="CapteG196529"/>
</dbReference>